<comment type="similarity">
    <text evidence="1">Belongs to the histidine acid phosphatase family.</text>
</comment>
<evidence type="ECO:0000256" key="4">
    <source>
        <dbReference type="ARBA" id="ARBA00040357"/>
    </source>
</evidence>
<accession>A0A564Y513</accession>
<reference evidence="7 8" key="1">
    <citation type="submission" date="2019-07" db="EMBL/GenBank/DDBJ databases">
        <authorList>
            <person name="Jastrzebski P J."/>
            <person name="Paukszto L."/>
            <person name="Jastrzebski P J."/>
        </authorList>
    </citation>
    <scope>NUCLEOTIDE SEQUENCE [LARGE SCALE GENOMIC DNA]</scope>
    <source>
        <strain evidence="7 8">WMS-il1</strain>
    </source>
</reference>
<evidence type="ECO:0000256" key="3">
    <source>
        <dbReference type="ARBA" id="ARBA00036311"/>
    </source>
</evidence>
<dbReference type="AlphaFoldDB" id="A0A564Y513"/>
<evidence type="ECO:0000313" key="7">
    <source>
        <dbReference type="EMBL" id="VUZ42392.1"/>
    </source>
</evidence>
<dbReference type="Gene3D" id="3.40.50.1240">
    <property type="entry name" value="Phosphoglycerate mutase-like"/>
    <property type="match status" value="1"/>
</dbReference>
<name>A0A564Y513_HYMDI</name>
<feature type="transmembrane region" description="Helical" evidence="6">
    <location>
        <begin position="6"/>
        <end position="24"/>
    </location>
</feature>
<dbReference type="InterPro" id="IPR000560">
    <property type="entry name" value="His_Pase_clade-2"/>
</dbReference>
<dbReference type="GO" id="GO:0016791">
    <property type="term" value="F:phosphatase activity"/>
    <property type="evidence" value="ECO:0007669"/>
    <property type="project" value="TreeGrafter"/>
</dbReference>
<feature type="non-terminal residue" evidence="7">
    <location>
        <position position="222"/>
    </location>
</feature>
<dbReference type="EMBL" id="CABIJS010000088">
    <property type="protein sequence ID" value="VUZ42392.1"/>
    <property type="molecule type" value="Genomic_DNA"/>
</dbReference>
<gene>
    <name evidence="7" type="ORF">WMSIL1_LOCUS3029</name>
</gene>
<evidence type="ECO:0000256" key="6">
    <source>
        <dbReference type="SAM" id="Phobius"/>
    </source>
</evidence>
<dbReference type="InterPro" id="IPR029033">
    <property type="entry name" value="His_PPase_superfam"/>
</dbReference>
<dbReference type="PANTHER" id="PTHR11567:SF110">
    <property type="entry name" value="2-PHOSPHOXYLOSE PHOSPHATASE 1"/>
    <property type="match status" value="1"/>
</dbReference>
<evidence type="ECO:0000313" key="8">
    <source>
        <dbReference type="Proteomes" id="UP000321570"/>
    </source>
</evidence>
<keyword evidence="8" id="KW-1185">Reference proteome</keyword>
<comment type="catalytic activity">
    <reaction evidence="3">
        <text>3-O-[beta-D-GlcA-(1-&gt;3)-beta-D-Gal-(1-&gt;3)-beta-D-Gal-(1-&gt;4)-beta-D-2-O-P-Xyl]-L-seryl-[protein] + H2O = 3-O-(beta-D-GlcA-(1-&gt;3)-beta-D-Gal-(1-&gt;3)-beta-D-Gal-(1-&gt;4)-beta-D-Xyl)-L-seryl-[protein] + phosphate</text>
        <dbReference type="Rhea" id="RHEA:56512"/>
        <dbReference type="Rhea" id="RHEA-COMP:12573"/>
        <dbReference type="Rhea" id="RHEA-COMP:14559"/>
        <dbReference type="ChEBI" id="CHEBI:15377"/>
        <dbReference type="ChEBI" id="CHEBI:43474"/>
        <dbReference type="ChEBI" id="CHEBI:132093"/>
        <dbReference type="ChEBI" id="CHEBI:140495"/>
    </reaction>
</comment>
<evidence type="ECO:0000256" key="2">
    <source>
        <dbReference type="ARBA" id="ARBA00022801"/>
    </source>
</evidence>
<evidence type="ECO:0000256" key="1">
    <source>
        <dbReference type="ARBA" id="ARBA00005375"/>
    </source>
</evidence>
<keyword evidence="2" id="KW-0378">Hydrolase</keyword>
<dbReference type="PANTHER" id="PTHR11567">
    <property type="entry name" value="ACID PHOSPHATASE-RELATED"/>
    <property type="match status" value="1"/>
</dbReference>
<dbReference type="Pfam" id="PF00328">
    <property type="entry name" value="His_Phos_2"/>
    <property type="match status" value="1"/>
</dbReference>
<keyword evidence="6" id="KW-1133">Transmembrane helix</keyword>
<dbReference type="SUPFAM" id="SSF53254">
    <property type="entry name" value="Phosphoglycerate mutase-like"/>
    <property type="match status" value="1"/>
</dbReference>
<dbReference type="InterPro" id="IPR050645">
    <property type="entry name" value="Histidine_acid_phosphatase"/>
</dbReference>
<keyword evidence="6" id="KW-0812">Transmembrane</keyword>
<protein>
    <recommendedName>
        <fullName evidence="4">2-phosphoxylose phosphatase 1</fullName>
    </recommendedName>
    <alternativeName>
        <fullName evidence="5">Acid phosphatase-like protein 2</fullName>
    </alternativeName>
</protein>
<dbReference type="Proteomes" id="UP000321570">
    <property type="component" value="Unassembled WGS sequence"/>
</dbReference>
<sequence>MWMGSHYFQLSIFVLFGACLYYIFNNHGNHIEFKIVQVQTFFRHGARTPIHHVKSPLTEAQWTPETTKDLPETLIPVKHIDIIDGSPVEKTFDQFYRNKILPGGETVGVLTTQGQKDLYDLGVRMRKVYAGPDGILSDPPKITEIETRSTRVQRNLKSMRSLIAGLTDGHIDGTLEIPSVDYDKEILYPNLKMNNDVEAFYEGTEELQQNVGLRELKEKIKK</sequence>
<keyword evidence="6" id="KW-0472">Membrane</keyword>
<organism evidence="7 8">
    <name type="scientific">Hymenolepis diminuta</name>
    <name type="common">Rat tapeworm</name>
    <dbReference type="NCBI Taxonomy" id="6216"/>
    <lineage>
        <taxon>Eukaryota</taxon>
        <taxon>Metazoa</taxon>
        <taxon>Spiralia</taxon>
        <taxon>Lophotrochozoa</taxon>
        <taxon>Platyhelminthes</taxon>
        <taxon>Cestoda</taxon>
        <taxon>Eucestoda</taxon>
        <taxon>Cyclophyllidea</taxon>
        <taxon>Hymenolepididae</taxon>
        <taxon>Hymenolepis</taxon>
    </lineage>
</organism>
<evidence type="ECO:0000256" key="5">
    <source>
        <dbReference type="ARBA" id="ARBA00041499"/>
    </source>
</evidence>
<proteinExistence type="inferred from homology"/>